<organism evidence="1 2">
    <name type="scientific">Bathymodiolus azoricus thioautotrophic gill symbiont</name>
    <dbReference type="NCBI Taxonomy" id="235205"/>
    <lineage>
        <taxon>Bacteria</taxon>
        <taxon>Pseudomonadati</taxon>
        <taxon>Pseudomonadota</taxon>
        <taxon>Gammaproteobacteria</taxon>
        <taxon>sulfur-oxidizing symbionts</taxon>
    </lineage>
</organism>
<protein>
    <submittedName>
        <fullName evidence="1">Uncharacterized protein</fullName>
    </submittedName>
</protein>
<reference evidence="2" key="1">
    <citation type="submission" date="2016-06" db="EMBL/GenBank/DDBJ databases">
        <authorList>
            <person name="Petersen J."/>
            <person name="Sayavedra L."/>
        </authorList>
    </citation>
    <scope>NUCLEOTIDE SEQUENCE [LARGE SCALE GENOMIC DNA]</scope>
    <source>
        <strain evidence="2">BazSymA</strain>
    </source>
</reference>
<evidence type="ECO:0000313" key="1">
    <source>
        <dbReference type="EMBL" id="SEH66523.1"/>
    </source>
</evidence>
<sequence>MYNYIYILLILVIINSLNCSDIVVNIDIEYDRLLE</sequence>
<name>A0A1H6JV52_9GAMM</name>
<dbReference type="Proteomes" id="UP000198988">
    <property type="component" value="Unassembled WGS sequence"/>
</dbReference>
<gene>
    <name evidence="1" type="ORF">BAZSYMA_ACONTIG26396_3</name>
</gene>
<dbReference type="AlphaFoldDB" id="A0A1H6JV52"/>
<accession>A0A1H6JV52</accession>
<dbReference type="EMBL" id="CDSC02000084">
    <property type="protein sequence ID" value="SEH66523.1"/>
    <property type="molecule type" value="Genomic_DNA"/>
</dbReference>
<proteinExistence type="predicted"/>
<evidence type="ECO:0000313" key="2">
    <source>
        <dbReference type="Proteomes" id="UP000198988"/>
    </source>
</evidence>